<dbReference type="InterPro" id="IPR006595">
    <property type="entry name" value="CTLH_C"/>
</dbReference>
<dbReference type="PROSITE" id="PS50897">
    <property type="entry name" value="CTLH"/>
    <property type="match status" value="1"/>
</dbReference>
<feature type="domain" description="CTLH" evidence="3">
    <location>
        <begin position="89"/>
        <end position="146"/>
    </location>
</feature>
<evidence type="ECO:0000313" key="4">
    <source>
        <dbReference type="EMBL" id="CAJ2512248.1"/>
    </source>
</evidence>
<dbReference type="Proteomes" id="UP001295740">
    <property type="component" value="Unassembled WGS sequence"/>
</dbReference>
<keyword evidence="5" id="KW-1185">Reference proteome</keyword>
<dbReference type="SMART" id="SM00668">
    <property type="entry name" value="CTLH"/>
    <property type="match status" value="1"/>
</dbReference>
<dbReference type="PROSITE" id="PS50896">
    <property type="entry name" value="LISH"/>
    <property type="match status" value="1"/>
</dbReference>
<dbReference type="InterPro" id="IPR006594">
    <property type="entry name" value="LisH"/>
</dbReference>
<reference evidence="4" key="1">
    <citation type="submission" date="2023-10" db="EMBL/GenBank/DDBJ databases">
        <authorList>
            <person name="Hackl T."/>
        </authorList>
    </citation>
    <scope>NUCLEOTIDE SEQUENCE</scope>
</reference>
<evidence type="ECO:0000313" key="5">
    <source>
        <dbReference type="Proteomes" id="UP001295740"/>
    </source>
</evidence>
<comment type="function">
    <text evidence="1">Involved in the proteasome-dependent degradation of fructose-1,6-bisphosphatase.</text>
</comment>
<accession>A0AAI8VWB6</accession>
<gene>
    <name evidence="4" type="ORF">KHLLAP_LOCUS12716</name>
</gene>
<dbReference type="AlphaFoldDB" id="A0AAI8VWB6"/>
<dbReference type="SMART" id="SM00667">
    <property type="entry name" value="LisH"/>
    <property type="match status" value="1"/>
</dbReference>
<dbReference type="PANTHER" id="PTHR12864">
    <property type="entry name" value="RAN BINDING PROTEIN 9-RELATED"/>
    <property type="match status" value="1"/>
</dbReference>
<evidence type="ECO:0000259" key="3">
    <source>
        <dbReference type="PROSITE" id="PS50897"/>
    </source>
</evidence>
<evidence type="ECO:0000256" key="1">
    <source>
        <dbReference type="ARBA" id="ARBA00002343"/>
    </source>
</evidence>
<dbReference type="InterPro" id="IPR024964">
    <property type="entry name" value="CTLH/CRA"/>
</dbReference>
<feature type="compositionally biased region" description="Basic and acidic residues" evidence="2">
    <location>
        <begin position="239"/>
        <end position="250"/>
    </location>
</feature>
<dbReference type="SMART" id="SM00757">
    <property type="entry name" value="CRA"/>
    <property type="match status" value="1"/>
</dbReference>
<dbReference type="EMBL" id="CAUWAG010000019">
    <property type="protein sequence ID" value="CAJ2512248.1"/>
    <property type="molecule type" value="Genomic_DNA"/>
</dbReference>
<dbReference type="InterPro" id="IPR013144">
    <property type="entry name" value="CRA_dom"/>
</dbReference>
<feature type="region of interest" description="Disordered" evidence="2">
    <location>
        <begin position="239"/>
        <end position="276"/>
    </location>
</feature>
<dbReference type="Pfam" id="PF10607">
    <property type="entry name" value="CTLH"/>
    <property type="match status" value="1"/>
</dbReference>
<name>A0AAI8VWB6_9PEZI</name>
<comment type="caution">
    <text evidence="4">The sequence shown here is derived from an EMBL/GenBank/DDBJ whole genome shotgun (WGS) entry which is preliminary data.</text>
</comment>
<organism evidence="4 5">
    <name type="scientific">Anthostomella pinea</name>
    <dbReference type="NCBI Taxonomy" id="933095"/>
    <lineage>
        <taxon>Eukaryota</taxon>
        <taxon>Fungi</taxon>
        <taxon>Dikarya</taxon>
        <taxon>Ascomycota</taxon>
        <taxon>Pezizomycotina</taxon>
        <taxon>Sordariomycetes</taxon>
        <taxon>Xylariomycetidae</taxon>
        <taxon>Xylariales</taxon>
        <taxon>Xylariaceae</taxon>
        <taxon>Anthostomella</taxon>
    </lineage>
</organism>
<evidence type="ECO:0000256" key="2">
    <source>
        <dbReference type="SAM" id="MobiDB-lite"/>
    </source>
</evidence>
<proteinExistence type="predicted"/>
<dbReference type="Pfam" id="PF08513">
    <property type="entry name" value="LisH"/>
    <property type="match status" value="1"/>
</dbReference>
<protein>
    <submittedName>
        <fullName evidence="4">Uu.00g052630.m01.CDS01</fullName>
    </submittedName>
</protein>
<dbReference type="InterPro" id="IPR050618">
    <property type="entry name" value="Ubq-SigPath_Reg"/>
</dbReference>
<feature type="compositionally biased region" description="Basic and acidic residues" evidence="2">
    <location>
        <begin position="261"/>
        <end position="276"/>
    </location>
</feature>
<sequence length="276" mass="30951">MSSSNVREFEDQLRHAWYIAEVLDRKMTSSASTATPMKHAFTRHVEEVKTPKSDVNTLILDYLTVAGYPNAAAKFSTEANLQPQQPTSAIQSRQRIRTAIHKGEIAGAIEDLNELDPSILDKDEPLHFALLRLQLMELIRACNNSPGRDITPALQFARDQLGPRAATNPEFLEDLEKTMSLLVFEQNDALDPSLAALLKPGLRREVADNVNKAILERQQQRKEAAICQLVRMRAWAENTTRKDTKKDLPARIELGLDGDDTDKQDGQDGHEPMNTT</sequence>